<keyword evidence="5" id="KW-1185">Reference proteome</keyword>
<dbReference type="GO" id="GO:0016787">
    <property type="term" value="F:hydrolase activity"/>
    <property type="evidence" value="ECO:0007669"/>
    <property type="project" value="UniProtKB-KW"/>
</dbReference>
<dbReference type="SUPFAM" id="SSF53590">
    <property type="entry name" value="Nucleoside hydrolase"/>
    <property type="match status" value="1"/>
</dbReference>
<dbReference type="RefSeq" id="WP_330094733.1">
    <property type="nucleotide sequence ID" value="NZ_JAUZMY010000038.1"/>
</dbReference>
<dbReference type="InterPro" id="IPR023186">
    <property type="entry name" value="IUNH"/>
</dbReference>
<evidence type="ECO:0000256" key="1">
    <source>
        <dbReference type="ARBA" id="ARBA00022801"/>
    </source>
</evidence>
<dbReference type="EMBL" id="JAUZMY010000038">
    <property type="protein sequence ID" value="MEE2040969.1"/>
    <property type="molecule type" value="Genomic_DNA"/>
</dbReference>
<evidence type="ECO:0000313" key="5">
    <source>
        <dbReference type="Proteomes" id="UP001356095"/>
    </source>
</evidence>
<dbReference type="InterPro" id="IPR036452">
    <property type="entry name" value="Ribo_hydro-like"/>
</dbReference>
<dbReference type="PANTHER" id="PTHR12304">
    <property type="entry name" value="INOSINE-URIDINE PREFERRING NUCLEOSIDE HYDROLASE"/>
    <property type="match status" value="1"/>
</dbReference>
<keyword evidence="1 4" id="KW-0378">Hydrolase</keyword>
<sequence>MPAAPTARAVVLDTDIGTDVDDAMALALLLGLPGVDLLGVATVYGDTELRARLARRYGALADRGLSVRAGEGTPLSGREVWWAGHEGSLHTGLGEETYEAGSAVEWLVRTVAERPGEVDVLAIGPLTNIALALEADPAFAENVRTLWVMGGAFDDVERTEHNFRSDALAAHRVFSSGIRAVVTGLEVTRRVKVLEPHLRRLGSAGALGGALVADIDQWWKFWDEQWNVPHDPVAVLSMARPELFTLSEPGTVRIQTDGEDAGASVFTPGGGGRTRLVRDLDEAAVPEEIVEGIVAAGTGRDRAAADA</sequence>
<proteinExistence type="predicted"/>
<keyword evidence="2" id="KW-0326">Glycosidase</keyword>
<evidence type="ECO:0000256" key="2">
    <source>
        <dbReference type="ARBA" id="ARBA00023295"/>
    </source>
</evidence>
<dbReference type="Pfam" id="PF01156">
    <property type="entry name" value="IU_nuc_hydro"/>
    <property type="match status" value="1"/>
</dbReference>
<dbReference type="Gene3D" id="3.90.245.10">
    <property type="entry name" value="Ribonucleoside hydrolase-like"/>
    <property type="match status" value="1"/>
</dbReference>
<dbReference type="PANTHER" id="PTHR12304:SF4">
    <property type="entry name" value="URIDINE NUCLEOSIDASE"/>
    <property type="match status" value="1"/>
</dbReference>
<organism evidence="4 5">
    <name type="scientific">Nocardiopsis codii</name>
    <dbReference type="NCBI Taxonomy" id="3065942"/>
    <lineage>
        <taxon>Bacteria</taxon>
        <taxon>Bacillati</taxon>
        <taxon>Actinomycetota</taxon>
        <taxon>Actinomycetes</taxon>
        <taxon>Streptosporangiales</taxon>
        <taxon>Nocardiopsidaceae</taxon>
        <taxon>Nocardiopsis</taxon>
    </lineage>
</organism>
<dbReference type="InterPro" id="IPR001910">
    <property type="entry name" value="Inosine/uridine_hydrolase_dom"/>
</dbReference>
<accession>A0ABU7KFE2</accession>
<comment type="caution">
    <text evidence="4">The sequence shown here is derived from an EMBL/GenBank/DDBJ whole genome shotgun (WGS) entry which is preliminary data.</text>
</comment>
<reference evidence="4 5" key="1">
    <citation type="submission" date="2023-08" db="EMBL/GenBank/DDBJ databases">
        <authorList>
            <person name="Girao M."/>
            <person name="Carvalho M.F."/>
        </authorList>
    </citation>
    <scope>NUCLEOTIDE SEQUENCE [LARGE SCALE GENOMIC DNA]</scope>
    <source>
        <strain evidence="4 5">CT-R113</strain>
    </source>
</reference>
<evidence type="ECO:0000259" key="3">
    <source>
        <dbReference type="Pfam" id="PF01156"/>
    </source>
</evidence>
<protein>
    <submittedName>
        <fullName evidence="4">Nucleoside hydrolase</fullName>
    </submittedName>
</protein>
<name>A0ABU7KFE2_9ACTN</name>
<evidence type="ECO:0000313" key="4">
    <source>
        <dbReference type="EMBL" id="MEE2040969.1"/>
    </source>
</evidence>
<gene>
    <name evidence="4" type="ORF">Q8791_27480</name>
</gene>
<dbReference type="Proteomes" id="UP001356095">
    <property type="component" value="Unassembled WGS sequence"/>
</dbReference>
<feature type="domain" description="Inosine/uridine-preferring nucleoside hydrolase" evidence="3">
    <location>
        <begin position="10"/>
        <end position="283"/>
    </location>
</feature>